<reference evidence="2 3" key="1">
    <citation type="submission" date="2023-03" db="EMBL/GenBank/DDBJ databases">
        <title>Thalassotalea loyana LMG 22536T draft genome sequence.</title>
        <authorList>
            <person name="Sawabe T."/>
        </authorList>
    </citation>
    <scope>NUCLEOTIDE SEQUENCE [LARGE SCALE GENOMIC DNA]</scope>
    <source>
        <strain evidence="2 3">LMG 22536</strain>
    </source>
</reference>
<feature type="transmembrane region" description="Helical" evidence="1">
    <location>
        <begin position="116"/>
        <end position="134"/>
    </location>
</feature>
<sequence length="281" mass="30839">MKQLNQTAALILIAFSSALMGVSMILMGHHRSIDLITNFYGITNFASGDFFNSLAALSFVLISVLSLGAIKFSKLQRPAGWTMIAVGIFPLLSLVSETMYLSKLGGFPAIGSGQGIIKYFALLSVGLLIIFPNLTRNTKIWISLFPVILVLLWIGGMKFTLFEAQGIETLVKSSPLMAWMYDVWDLQTTSNLIGLYDLIAILLLVAAVFYTKLLVPSVLMSGAVFVVTQTFLFSWDSALSTDTLLSGGGHFLIKDLWFIANLLFFITLVKSENEHQTADNT</sequence>
<dbReference type="InterPro" id="IPR007339">
    <property type="entry name" value="RclC-like"/>
</dbReference>
<feature type="transmembrane region" description="Helical" evidence="1">
    <location>
        <begin position="7"/>
        <end position="30"/>
    </location>
</feature>
<dbReference type="Proteomes" id="UP001157134">
    <property type="component" value="Unassembled WGS sequence"/>
</dbReference>
<keyword evidence="1" id="KW-0472">Membrane</keyword>
<dbReference type="Pfam" id="PF04224">
    <property type="entry name" value="DUF417"/>
    <property type="match status" value="1"/>
</dbReference>
<keyword evidence="3" id="KW-1185">Reference proteome</keyword>
<accession>A0ABQ6HAW7</accession>
<proteinExistence type="predicted"/>
<organism evidence="2 3">
    <name type="scientific">Thalassotalea loyana</name>
    <dbReference type="NCBI Taxonomy" id="280483"/>
    <lineage>
        <taxon>Bacteria</taxon>
        <taxon>Pseudomonadati</taxon>
        <taxon>Pseudomonadota</taxon>
        <taxon>Gammaproteobacteria</taxon>
        <taxon>Alteromonadales</taxon>
        <taxon>Colwelliaceae</taxon>
        <taxon>Thalassotalea</taxon>
    </lineage>
</organism>
<keyword evidence="1" id="KW-1133">Transmembrane helix</keyword>
<dbReference type="PANTHER" id="PTHR40106:SF1">
    <property type="entry name" value="INNER MEMBRANE PROTEIN RCLC"/>
    <property type="match status" value="1"/>
</dbReference>
<protein>
    <recommendedName>
        <fullName evidence="4">DUF417 family protein</fullName>
    </recommendedName>
</protein>
<dbReference type="RefSeq" id="WP_284296925.1">
    <property type="nucleotide sequence ID" value="NZ_BSSV01000002.1"/>
</dbReference>
<feature type="transmembrane region" description="Helical" evidence="1">
    <location>
        <begin position="141"/>
        <end position="162"/>
    </location>
</feature>
<evidence type="ECO:0000313" key="3">
    <source>
        <dbReference type="Proteomes" id="UP001157134"/>
    </source>
</evidence>
<gene>
    <name evidence="2" type="ORF">tloyanaT_13760</name>
</gene>
<feature type="transmembrane region" description="Helical" evidence="1">
    <location>
        <begin position="193"/>
        <end position="211"/>
    </location>
</feature>
<dbReference type="PANTHER" id="PTHR40106">
    <property type="entry name" value="INNER MEMBRANE PROTEIN RCLC"/>
    <property type="match status" value="1"/>
</dbReference>
<feature type="transmembrane region" description="Helical" evidence="1">
    <location>
        <begin position="79"/>
        <end position="96"/>
    </location>
</feature>
<feature type="transmembrane region" description="Helical" evidence="1">
    <location>
        <begin position="247"/>
        <end position="269"/>
    </location>
</feature>
<feature type="transmembrane region" description="Helical" evidence="1">
    <location>
        <begin position="218"/>
        <end position="235"/>
    </location>
</feature>
<name>A0ABQ6HAW7_9GAMM</name>
<keyword evidence="1" id="KW-0812">Transmembrane</keyword>
<evidence type="ECO:0000256" key="1">
    <source>
        <dbReference type="SAM" id="Phobius"/>
    </source>
</evidence>
<feature type="transmembrane region" description="Helical" evidence="1">
    <location>
        <begin position="50"/>
        <end position="72"/>
    </location>
</feature>
<evidence type="ECO:0008006" key="4">
    <source>
        <dbReference type="Google" id="ProtNLM"/>
    </source>
</evidence>
<dbReference type="EMBL" id="BSSV01000002">
    <property type="protein sequence ID" value="GLX85124.1"/>
    <property type="molecule type" value="Genomic_DNA"/>
</dbReference>
<evidence type="ECO:0000313" key="2">
    <source>
        <dbReference type="EMBL" id="GLX85124.1"/>
    </source>
</evidence>
<comment type="caution">
    <text evidence="2">The sequence shown here is derived from an EMBL/GenBank/DDBJ whole genome shotgun (WGS) entry which is preliminary data.</text>
</comment>